<evidence type="ECO:0000256" key="4">
    <source>
        <dbReference type="PROSITE-ProRule" id="PRU00176"/>
    </source>
</evidence>
<dbReference type="InterPro" id="IPR013520">
    <property type="entry name" value="Ribonucl_H"/>
</dbReference>
<dbReference type="PANTHER" id="PTHR12801:SF82">
    <property type="entry name" value="RNA EXONUCLEASE 5"/>
    <property type="match status" value="1"/>
</dbReference>
<name>A0A5E4BG84_MARMO</name>
<dbReference type="FunFam" id="3.30.420.10:FF:000055">
    <property type="entry name" value="RNA exonuclease 5 isoform X1"/>
    <property type="match status" value="2"/>
</dbReference>
<evidence type="ECO:0000313" key="7">
    <source>
        <dbReference type="EMBL" id="VTJ67602.1"/>
    </source>
</evidence>
<protein>
    <recommendedName>
        <fullName evidence="6">RRM domain-containing protein</fullName>
    </recommendedName>
</protein>
<dbReference type="SUPFAM" id="SSF54928">
    <property type="entry name" value="RNA-binding domain, RBD"/>
    <property type="match status" value="2"/>
</dbReference>
<feature type="region of interest" description="Disordered" evidence="5">
    <location>
        <begin position="1281"/>
        <end position="1300"/>
    </location>
</feature>
<dbReference type="Gene3D" id="3.30.70.330">
    <property type="match status" value="4"/>
</dbReference>
<dbReference type="Pfam" id="PF00929">
    <property type="entry name" value="RNase_T"/>
    <property type="match status" value="2"/>
</dbReference>
<dbReference type="Proteomes" id="UP000335636">
    <property type="component" value="Unassembled WGS sequence"/>
</dbReference>
<feature type="domain" description="RRM" evidence="6">
    <location>
        <begin position="591"/>
        <end position="662"/>
    </location>
</feature>
<keyword evidence="1" id="KW-0540">Nuclease</keyword>
<feature type="domain" description="RRM" evidence="6">
    <location>
        <begin position="1195"/>
        <end position="1266"/>
    </location>
</feature>
<dbReference type="InterPro" id="IPR035979">
    <property type="entry name" value="RBD_domain_sf"/>
</dbReference>
<dbReference type="SMART" id="SM00479">
    <property type="entry name" value="EXOIII"/>
    <property type="match status" value="2"/>
</dbReference>
<evidence type="ECO:0000256" key="5">
    <source>
        <dbReference type="SAM" id="MobiDB-lite"/>
    </source>
</evidence>
<sequence length="1370" mass="154747">MEPEKEKTGRLNSQRRRVPDWLMGTPEVRIPPGSDLVDRQPEPKRARLSGIVMAENCEITHEQLCELLKYAVLAQPVIERPRWCQLLYGKHLSRTVVVILQGMSQLHFYRFYLEFGFLRKAFRHKFRLPPPSSTFLADVIGLPNQRAGYLPKTMGGSLPSASTKPEVDLQNDPVIQKYGAQKVGVLRCLLTEEEMRTFDFPLQGSPDCEDFVTTGCNASVTENSPLFGLDGEMCITSKGRELTRISLVAEGGSCLMDELVKPDEEIVDYATCYSGITEEMLKPVTTKLKDVQRRLKALLPPDAVLVGHSLDVDLRALNMIHPYVIDTSLLYARERGRRFKLKFLAKAILGRDIQRSERDGHDPTEDATATLELAQYFLKYGPRKIAELNLEALWRAQDPRNVREKFQYPYRGALTCFDSAHQKLLFVTRETDDIELPSPEDCETIKCLSNREVFEQARRQVRLYPFSIIRFSFEPFSPLLTEEVNKRMRVKWTEMSTIYAGPLSKDCKLSALKRLFRSFGPVRTMTAVLETHQPHLSIEYEVLEAAQLAIESLNGVLVEGVYIKVQRPVTELTLDCDTLVKELERDSENRATIYLSGVSKDFLGHTQELPNLFGGLEAVIVPPDAKSGRQEKYCFLQFKTFGNAQRALHVLTGKDWKLKGRQALTPRHLHAWLRRSPPESRRPAGLTVRPPPSERETLQNLKAENAKSAARRWSRKIGRLYRSLSPGTLCVILLPGTASPHGSLSGLGLMGIKDEEEESAGPSMGFTKPEVDLQNDPVIQKYGAQKVGVLRCLLTEEEMRTFDFPLQGSPDCEDFVTTGCNASVTENSPLFGLDGEMCITSKGRELTRISLVAEGGSCLMDELVKPDEEIVDYATCYSGITEEMLKPVTTKLKDVQRRLKALLPPDAVLVGHSLDVDLRALNMIHPYVIDTSLLYARERGRRFKLKFLAKAILGRDIQRSERDGHDPTEDATATLELAQYFLKYGPRKIAELNLEALWRAQDPRNVREKFQYPYRGALTCFDSAHQKLLFVTRETDDIELPSPEDCETIKCLSNREVFEQARRQVRLYPFSIIRFSFEPFSPLLTEEVNKRMRVKWTEMSTIYAGPLSKDCKLSALKRLFRSFGPVRTMTAVLETHQPHLSIEYEVLEAAQLAIESLNGVLVEGVYIKVQRPVTELTLDCDTLVKELERDSENRATIYLSGVSKDFLGHTQELPNLFGGLEAVIVPPDAKSGRQEKYCFLQFKTFGNAQRALHVLTGKDWKLKGRQALTPRHLHAWLRRSPPESRRPAGLTVRPPPSERETLQNLKAENAKSAARRWSRKIGRLYRSLSPGTLCVILLPGTASPHGSLSGLGLMGIKDEEEESAGPSMGL</sequence>
<evidence type="ECO:0000256" key="1">
    <source>
        <dbReference type="ARBA" id="ARBA00022722"/>
    </source>
</evidence>
<keyword evidence="8" id="KW-1185">Reference proteome</keyword>
<dbReference type="Pfam" id="PF00076">
    <property type="entry name" value="RRM_1"/>
    <property type="match status" value="2"/>
</dbReference>
<dbReference type="SUPFAM" id="SSF53098">
    <property type="entry name" value="Ribonuclease H-like"/>
    <property type="match status" value="2"/>
</dbReference>
<keyword evidence="4" id="KW-0694">RNA-binding</keyword>
<dbReference type="InterPro" id="IPR012337">
    <property type="entry name" value="RNaseH-like_sf"/>
</dbReference>
<dbReference type="InterPro" id="IPR034922">
    <property type="entry name" value="REX1-like_exo"/>
</dbReference>
<dbReference type="Gene3D" id="3.30.420.10">
    <property type="entry name" value="Ribonuclease H-like superfamily/Ribonuclease H"/>
    <property type="match status" value="2"/>
</dbReference>
<feature type="domain" description="RRM" evidence="6">
    <location>
        <begin position="1100"/>
        <end position="1174"/>
    </location>
</feature>
<feature type="domain" description="RRM" evidence="6">
    <location>
        <begin position="496"/>
        <end position="570"/>
    </location>
</feature>
<gene>
    <name evidence="7" type="ORF">MONAX_5E008372</name>
</gene>
<evidence type="ECO:0000256" key="3">
    <source>
        <dbReference type="ARBA" id="ARBA00022839"/>
    </source>
</evidence>
<dbReference type="GO" id="GO:0003723">
    <property type="term" value="F:RNA binding"/>
    <property type="evidence" value="ECO:0007669"/>
    <property type="project" value="UniProtKB-UniRule"/>
</dbReference>
<evidence type="ECO:0000259" key="6">
    <source>
        <dbReference type="PROSITE" id="PS50102"/>
    </source>
</evidence>
<dbReference type="PROSITE" id="PS50102">
    <property type="entry name" value="RRM"/>
    <property type="match status" value="4"/>
</dbReference>
<dbReference type="CDD" id="cd06145">
    <property type="entry name" value="REX1_like"/>
    <property type="match status" value="2"/>
</dbReference>
<reference evidence="7" key="1">
    <citation type="submission" date="2019-04" db="EMBL/GenBank/DDBJ databases">
        <authorList>
            <person name="Alioto T."/>
            <person name="Alioto T."/>
        </authorList>
    </citation>
    <scope>NUCLEOTIDE SEQUENCE [LARGE SCALE GENOMIC DNA]</scope>
</reference>
<comment type="caution">
    <text evidence="7">The sequence shown here is derived from an EMBL/GenBank/DDBJ whole genome shotgun (WGS) entry which is preliminary data.</text>
</comment>
<evidence type="ECO:0000313" key="8">
    <source>
        <dbReference type="Proteomes" id="UP000335636"/>
    </source>
</evidence>
<dbReference type="InterPro" id="IPR012677">
    <property type="entry name" value="Nucleotide-bd_a/b_plait_sf"/>
</dbReference>
<organism evidence="7 8">
    <name type="scientific">Marmota monax</name>
    <name type="common">Woodchuck</name>
    <dbReference type="NCBI Taxonomy" id="9995"/>
    <lineage>
        <taxon>Eukaryota</taxon>
        <taxon>Metazoa</taxon>
        <taxon>Chordata</taxon>
        <taxon>Craniata</taxon>
        <taxon>Vertebrata</taxon>
        <taxon>Euteleostomi</taxon>
        <taxon>Mammalia</taxon>
        <taxon>Eutheria</taxon>
        <taxon>Euarchontoglires</taxon>
        <taxon>Glires</taxon>
        <taxon>Rodentia</taxon>
        <taxon>Sciuromorpha</taxon>
        <taxon>Sciuridae</taxon>
        <taxon>Xerinae</taxon>
        <taxon>Marmotini</taxon>
        <taxon>Marmota</taxon>
    </lineage>
</organism>
<keyword evidence="2" id="KW-0378">Hydrolase</keyword>
<accession>A0A5E4BG84</accession>
<dbReference type="FunFam" id="3.30.70.330:FF:000358">
    <property type="entry name" value="RNA exonuclease 5 isoform X1"/>
    <property type="match status" value="2"/>
</dbReference>
<dbReference type="EMBL" id="CABDUW010000388">
    <property type="protein sequence ID" value="VTJ67602.1"/>
    <property type="molecule type" value="Genomic_DNA"/>
</dbReference>
<proteinExistence type="predicted"/>
<dbReference type="GO" id="GO:0004527">
    <property type="term" value="F:exonuclease activity"/>
    <property type="evidence" value="ECO:0007669"/>
    <property type="project" value="UniProtKB-KW"/>
</dbReference>
<dbReference type="PANTHER" id="PTHR12801">
    <property type="entry name" value="RNA EXONUCLEASE REXO1 / RECO3 FAMILY MEMBER-RELATED"/>
    <property type="match status" value="1"/>
</dbReference>
<keyword evidence="3" id="KW-0269">Exonuclease</keyword>
<evidence type="ECO:0000256" key="2">
    <source>
        <dbReference type="ARBA" id="ARBA00022801"/>
    </source>
</evidence>
<dbReference type="InterPro" id="IPR000504">
    <property type="entry name" value="RRM_dom"/>
</dbReference>
<dbReference type="SMART" id="SM00360">
    <property type="entry name" value="RRM"/>
    <property type="match status" value="4"/>
</dbReference>
<dbReference type="InterPro" id="IPR036397">
    <property type="entry name" value="RNaseH_sf"/>
</dbReference>
<dbReference type="GO" id="GO:0005634">
    <property type="term" value="C:nucleus"/>
    <property type="evidence" value="ECO:0007669"/>
    <property type="project" value="TreeGrafter"/>
</dbReference>
<dbReference type="InterPro" id="IPR047021">
    <property type="entry name" value="REXO1/3/4-like"/>
</dbReference>